<dbReference type="InterPro" id="IPR007404">
    <property type="entry name" value="YdjM-like"/>
</dbReference>
<dbReference type="AlphaFoldDB" id="A0A120HPU4"/>
<dbReference type="PANTHER" id="PTHR35531:SF1">
    <property type="entry name" value="INNER MEMBRANE PROTEIN YBCI-RELATED"/>
    <property type="match status" value="1"/>
</dbReference>
<dbReference type="EMBL" id="CP013920">
    <property type="protein sequence ID" value="AMA64828.1"/>
    <property type="molecule type" value="Genomic_DNA"/>
</dbReference>
<sequence length="189" mass="21735">MTATGHLLFSLSCLILIRKLINITEFLHGDWIHLLVGVLFGSLLPDIDHPSSHIGRLFRFISVPICRLCGHRGFTHSLCAWVVIILLSNKLKNNYLFSDALIQSFLLGYFSHLIADMLTAKGIPFLWPSKINFCFPILKSSKKDFNKKREYTISILLAICAILIPHNCQLQLDFFFNELKNFLHIFYLI</sequence>
<dbReference type="PIRSF" id="PIRSF030780">
    <property type="entry name" value="Md_memb_hyd_prd"/>
    <property type="match status" value="1"/>
</dbReference>
<dbReference type="RefSeq" id="WP_066283110.1">
    <property type="nucleotide sequence ID" value="NZ_CP013920.1"/>
</dbReference>
<name>A0A120HPU4_9GAMM</name>
<dbReference type="Pfam" id="PF04307">
    <property type="entry name" value="YdjM"/>
    <property type="match status" value="1"/>
</dbReference>
<dbReference type="KEGG" id="asy:AUT07_00246"/>
<dbReference type="STRING" id="634113.AUT07_00246"/>
<keyword evidence="2" id="KW-1185">Reference proteome</keyword>
<gene>
    <name evidence="1" type="primary">ydjM</name>
    <name evidence="1" type="ORF">AUT07_00246</name>
</gene>
<proteinExistence type="predicted"/>
<evidence type="ECO:0000313" key="2">
    <source>
        <dbReference type="Proteomes" id="UP000069926"/>
    </source>
</evidence>
<reference evidence="1 2" key="1">
    <citation type="submission" date="2016-01" db="EMBL/GenBank/DDBJ databases">
        <title>Genome sequence of Ca. Arsenophonus lipopteni, the exclusive symbiont of a blood sucking fly Lipoptena cervi (Diptera: Hippoboscidae).</title>
        <authorList>
            <person name="Novakova E."/>
            <person name="Hypsa V."/>
            <person name="Nguyen P."/>
            <person name="Husnik F."/>
            <person name="Darby A.C."/>
        </authorList>
    </citation>
    <scope>NUCLEOTIDE SEQUENCE [LARGE SCALE GENOMIC DNA]</scope>
    <source>
        <strain evidence="1 2">CB</strain>
    </source>
</reference>
<dbReference type="OrthoDB" id="5459053at2"/>
<dbReference type="InterPro" id="IPR016956">
    <property type="entry name" value="YdjM"/>
</dbReference>
<evidence type="ECO:0000313" key="1">
    <source>
        <dbReference type="EMBL" id="AMA64828.1"/>
    </source>
</evidence>
<dbReference type="PATRIC" id="fig|634113.3.peg.237"/>
<accession>A0A120HPU4</accession>
<dbReference type="PANTHER" id="PTHR35531">
    <property type="entry name" value="INNER MEMBRANE PROTEIN YBCI-RELATED"/>
    <property type="match status" value="1"/>
</dbReference>
<protein>
    <submittedName>
        <fullName evidence="1">Inner membrane protein YdjM</fullName>
    </submittedName>
</protein>
<organism evidence="1 2">
    <name type="scientific">Candidatus Arsenophonus lipoptenae</name>
    <dbReference type="NCBI Taxonomy" id="634113"/>
    <lineage>
        <taxon>Bacteria</taxon>
        <taxon>Pseudomonadati</taxon>
        <taxon>Pseudomonadota</taxon>
        <taxon>Gammaproteobacteria</taxon>
        <taxon>Enterobacterales</taxon>
        <taxon>Morganellaceae</taxon>
        <taxon>Arsenophonus</taxon>
    </lineage>
</organism>
<dbReference type="Proteomes" id="UP000069926">
    <property type="component" value="Chromosome"/>
</dbReference>